<feature type="region of interest" description="Disordered" evidence="9">
    <location>
        <begin position="1"/>
        <end position="28"/>
    </location>
</feature>
<evidence type="ECO:0000256" key="8">
    <source>
        <dbReference type="PIRSR" id="PIRSR630616-3"/>
    </source>
</evidence>
<feature type="compositionally biased region" description="Low complexity" evidence="9">
    <location>
        <begin position="81"/>
        <end position="113"/>
    </location>
</feature>
<feature type="cross-link" description="Glycyl lysine isopeptide (Lys-Gly) (interchain with G-Cter in SUMO2)" evidence="8">
    <location>
        <position position="334"/>
    </location>
</feature>
<sequence>MPYIDPIRSYGRDPSTPSSSSKSHIPSNLSLTTASSFSLHAESLPILIPKSQSRPDAFISPPDITTLHLSSEILRHGKHAQSPSGQSQQQSQGSTQSQSQRNKASAQQHQQQAQQQQYQQQQQQQQQQQHQQQQQQAQAQAYYNNEMPTQGLAAGKAAASSPNYREEAERIVAEERSQGERMPVYEGLEEYNLVEKMGDGAFSNVYKAVNKKTGQKVAVKVVRKYELNSSQKGHKHLNENFKKRPRVTERANILKEVQIMRGIDHPAIVKLLGFFESEEHYFLILELMEGGELFHQIVKLTYFSENLSRHVILQVAQGIRHLHEERGVVHRDIKPENLLFERIPIVPSRQPIHRPYDEEKEDEGEFRPGVGGGGIGRVKIADFGLSKIVWDESTMTPCGTVGYTAPEIVKDERYSKSVDMWALGCVLYTLLCGFPPFYDESINVLTEKVARGYYTFLSPWWDDISHSAKDLITHLLCVDPAQRYTIDEFLAHPWIKDGPQPIPPTPLRVPGVANNAPLDSPLLASVHARNKEGRSPGVGALKEAFDITYAVHRMEEEGARRRAYNGPGGAGTRGFLQGLNEEDEEEENQMELEEARRKHGEAVARQIQEHQGRAAANAKAGIKEPIVTHYVGRGGADRKQAEAVLYDGRAGQRDRGGRGGKGNFELDMGNATLLGRRGKKMAASPLGQTPATAGSPMRY</sequence>
<comment type="caution">
    <text evidence="11">The sequence shown here is derived from an EMBL/GenBank/DDBJ whole genome shotgun (WGS) entry which is preliminary data.</text>
</comment>
<evidence type="ECO:0000256" key="1">
    <source>
        <dbReference type="ARBA" id="ARBA00022527"/>
    </source>
</evidence>
<keyword evidence="1" id="KW-0723">Serine/threonine-protein kinase</keyword>
<dbReference type="GO" id="GO:0004674">
    <property type="term" value="F:protein serine/threonine kinase activity"/>
    <property type="evidence" value="ECO:0007669"/>
    <property type="project" value="UniProtKB-KW"/>
</dbReference>
<feature type="binding site" evidence="7">
    <location>
        <position position="220"/>
    </location>
    <ligand>
        <name>ATP</name>
        <dbReference type="ChEBI" id="CHEBI:30616"/>
    </ligand>
</feature>
<keyword evidence="4 11" id="KW-0418">Kinase</keyword>
<keyword evidence="5 7" id="KW-0067">ATP-binding</keyword>
<feature type="domain" description="Protein kinase" evidence="10">
    <location>
        <begin position="191"/>
        <end position="495"/>
    </location>
</feature>
<evidence type="ECO:0000313" key="11">
    <source>
        <dbReference type="EMBL" id="ORX36819.1"/>
    </source>
</evidence>
<dbReference type="OrthoDB" id="1738954at2759"/>
<dbReference type="SMART" id="SM00220">
    <property type="entry name" value="S_TKc"/>
    <property type="match status" value="1"/>
</dbReference>
<feature type="compositionally biased region" description="Low complexity" evidence="9">
    <location>
        <begin position="12"/>
        <end position="28"/>
    </location>
</feature>
<dbReference type="PROSITE" id="PS00108">
    <property type="entry name" value="PROTEIN_KINASE_ST"/>
    <property type="match status" value="1"/>
</dbReference>
<dbReference type="FunCoup" id="A0A1Y1UFR0">
    <property type="interactions" value="296"/>
</dbReference>
<gene>
    <name evidence="11" type="ORF">BD324DRAFT_580273</name>
</gene>
<dbReference type="InterPro" id="IPR000719">
    <property type="entry name" value="Prot_kinase_dom"/>
</dbReference>
<dbReference type="PANTHER" id="PTHR24350">
    <property type="entry name" value="SERINE/THREONINE-PROTEIN KINASE IAL-RELATED"/>
    <property type="match status" value="1"/>
</dbReference>
<feature type="region of interest" description="Disordered" evidence="9">
    <location>
        <begin position="76"/>
        <end position="113"/>
    </location>
</feature>
<evidence type="ECO:0000256" key="5">
    <source>
        <dbReference type="ARBA" id="ARBA00022840"/>
    </source>
</evidence>
<dbReference type="Gene3D" id="1.10.510.10">
    <property type="entry name" value="Transferase(Phosphotransferase) domain 1"/>
    <property type="match status" value="1"/>
</dbReference>
<evidence type="ECO:0000256" key="6">
    <source>
        <dbReference type="PIRSR" id="PIRSR630616-1"/>
    </source>
</evidence>
<dbReference type="SUPFAM" id="SSF56112">
    <property type="entry name" value="Protein kinase-like (PK-like)"/>
    <property type="match status" value="1"/>
</dbReference>
<evidence type="ECO:0000256" key="7">
    <source>
        <dbReference type="PIRSR" id="PIRSR630616-2"/>
    </source>
</evidence>
<dbReference type="InterPro" id="IPR030616">
    <property type="entry name" value="Aur-like"/>
</dbReference>
<dbReference type="GeneID" id="33555237"/>
<dbReference type="RefSeq" id="XP_021870888.1">
    <property type="nucleotide sequence ID" value="XM_022013429.1"/>
</dbReference>
<dbReference type="InParanoid" id="A0A1Y1UFR0"/>
<name>A0A1Y1UFR0_9TREE</name>
<dbReference type="GO" id="GO:0005524">
    <property type="term" value="F:ATP binding"/>
    <property type="evidence" value="ECO:0007669"/>
    <property type="project" value="UniProtKB-KW"/>
</dbReference>
<dbReference type="Gene3D" id="3.30.200.20">
    <property type="entry name" value="Phosphorylase Kinase, domain 1"/>
    <property type="match status" value="1"/>
</dbReference>
<keyword evidence="2" id="KW-0808">Transferase</keyword>
<feature type="region of interest" description="Disordered" evidence="9">
    <location>
        <begin position="676"/>
        <end position="699"/>
    </location>
</feature>
<dbReference type="AlphaFoldDB" id="A0A1Y1UFR0"/>
<evidence type="ECO:0000259" key="10">
    <source>
        <dbReference type="PROSITE" id="PS50011"/>
    </source>
</evidence>
<keyword evidence="3 7" id="KW-0547">Nucleotide-binding</keyword>
<organism evidence="11 12">
    <name type="scientific">Kockovaella imperatae</name>
    <dbReference type="NCBI Taxonomy" id="4999"/>
    <lineage>
        <taxon>Eukaryota</taxon>
        <taxon>Fungi</taxon>
        <taxon>Dikarya</taxon>
        <taxon>Basidiomycota</taxon>
        <taxon>Agaricomycotina</taxon>
        <taxon>Tremellomycetes</taxon>
        <taxon>Tremellales</taxon>
        <taxon>Cuniculitremaceae</taxon>
        <taxon>Kockovaella</taxon>
    </lineage>
</organism>
<dbReference type="InterPro" id="IPR008271">
    <property type="entry name" value="Ser/Thr_kinase_AS"/>
</dbReference>
<dbReference type="Pfam" id="PF00069">
    <property type="entry name" value="Pkinase"/>
    <property type="match status" value="1"/>
</dbReference>
<dbReference type="Proteomes" id="UP000193218">
    <property type="component" value="Unassembled WGS sequence"/>
</dbReference>
<reference evidence="11 12" key="1">
    <citation type="submission" date="2017-03" db="EMBL/GenBank/DDBJ databases">
        <title>Widespread Adenine N6-methylation of Active Genes in Fungi.</title>
        <authorList>
            <consortium name="DOE Joint Genome Institute"/>
            <person name="Mondo S.J."/>
            <person name="Dannebaum R.O."/>
            <person name="Kuo R.C."/>
            <person name="Louie K.B."/>
            <person name="Bewick A.J."/>
            <person name="Labutti K."/>
            <person name="Haridas S."/>
            <person name="Kuo A."/>
            <person name="Salamov A."/>
            <person name="Ahrendt S.R."/>
            <person name="Lau R."/>
            <person name="Bowen B.P."/>
            <person name="Lipzen A."/>
            <person name="Sullivan W."/>
            <person name="Andreopoulos W.B."/>
            <person name="Clum A."/>
            <person name="Lindquist E."/>
            <person name="Daum C."/>
            <person name="Northen T.R."/>
            <person name="Ramamoorthy G."/>
            <person name="Schmitz R.J."/>
            <person name="Gryganskyi A."/>
            <person name="Culley D."/>
            <person name="Magnuson J."/>
            <person name="James T.Y."/>
            <person name="O'Malley M.A."/>
            <person name="Stajich J.E."/>
            <person name="Spatafora J.W."/>
            <person name="Visel A."/>
            <person name="Grigoriev I.V."/>
        </authorList>
    </citation>
    <scope>NUCLEOTIDE SEQUENCE [LARGE SCALE GENOMIC DNA]</scope>
    <source>
        <strain evidence="11 12">NRRL Y-17943</strain>
    </source>
</reference>
<proteinExistence type="predicted"/>
<dbReference type="CDD" id="cd14096">
    <property type="entry name" value="STKc_RCK1-like"/>
    <property type="match status" value="1"/>
</dbReference>
<accession>A0A1Y1UFR0</accession>
<evidence type="ECO:0000313" key="12">
    <source>
        <dbReference type="Proteomes" id="UP000193218"/>
    </source>
</evidence>
<protein>
    <submittedName>
        <fullName evidence="11">Kinase-like domain-containing protein</fullName>
    </submittedName>
</protein>
<dbReference type="FunFam" id="3.30.200.20:FF:000425">
    <property type="entry name" value="Putative calcium/calmodulin-dependent protein kinase"/>
    <property type="match status" value="1"/>
</dbReference>
<evidence type="ECO:0000256" key="4">
    <source>
        <dbReference type="ARBA" id="ARBA00022777"/>
    </source>
</evidence>
<keyword evidence="12" id="KW-1185">Reference proteome</keyword>
<dbReference type="PROSITE" id="PS50011">
    <property type="entry name" value="PROTEIN_KINASE_DOM"/>
    <property type="match status" value="1"/>
</dbReference>
<feature type="binding site" evidence="7">
    <location>
        <position position="382"/>
    </location>
    <ligand>
        <name>ATP</name>
        <dbReference type="ChEBI" id="CHEBI:30616"/>
    </ligand>
</feature>
<evidence type="ECO:0000256" key="2">
    <source>
        <dbReference type="ARBA" id="ARBA00022679"/>
    </source>
</evidence>
<feature type="active site" description="Proton acceptor" evidence="6">
    <location>
        <position position="332"/>
    </location>
</feature>
<dbReference type="InterPro" id="IPR011009">
    <property type="entry name" value="Kinase-like_dom_sf"/>
</dbReference>
<dbReference type="STRING" id="4999.A0A1Y1UFR0"/>
<evidence type="ECO:0000256" key="9">
    <source>
        <dbReference type="SAM" id="MobiDB-lite"/>
    </source>
</evidence>
<dbReference type="SUPFAM" id="SSF81995">
    <property type="entry name" value="beta-sandwich domain of Sec23/24"/>
    <property type="match status" value="1"/>
</dbReference>
<feature type="binding site" evidence="7">
    <location>
        <begin position="336"/>
        <end position="337"/>
    </location>
    <ligand>
        <name>ATP</name>
        <dbReference type="ChEBI" id="CHEBI:30616"/>
    </ligand>
</feature>
<dbReference type="EMBL" id="NBSH01000007">
    <property type="protein sequence ID" value="ORX36819.1"/>
    <property type="molecule type" value="Genomic_DNA"/>
</dbReference>
<evidence type="ECO:0000256" key="3">
    <source>
        <dbReference type="ARBA" id="ARBA00022741"/>
    </source>
</evidence>